<dbReference type="GO" id="GO:0004175">
    <property type="term" value="F:endopeptidase activity"/>
    <property type="evidence" value="ECO:0007669"/>
    <property type="project" value="TreeGrafter"/>
</dbReference>
<dbReference type="SMART" id="SM00245">
    <property type="entry name" value="TSPc"/>
    <property type="match status" value="1"/>
</dbReference>
<dbReference type="EMBL" id="JANCNS010000002">
    <property type="protein sequence ID" value="MCP9199974.1"/>
    <property type="molecule type" value="Genomic_DNA"/>
</dbReference>
<comment type="caution">
    <text evidence="3">The sequence shown here is derived from an EMBL/GenBank/DDBJ whole genome shotgun (WGS) entry which is preliminary data.</text>
</comment>
<dbReference type="Proteomes" id="UP001155280">
    <property type="component" value="Unassembled WGS sequence"/>
</dbReference>
<proteinExistence type="predicted"/>
<dbReference type="PANTHER" id="PTHR32060:SF22">
    <property type="entry name" value="CARBOXYL-TERMINAL-PROCESSING PEPTIDASE 3, CHLOROPLASTIC"/>
    <property type="match status" value="1"/>
</dbReference>
<dbReference type="GO" id="GO:0008236">
    <property type="term" value="F:serine-type peptidase activity"/>
    <property type="evidence" value="ECO:0007669"/>
    <property type="project" value="InterPro"/>
</dbReference>
<dbReference type="PANTHER" id="PTHR32060">
    <property type="entry name" value="TAIL-SPECIFIC PROTEASE"/>
    <property type="match status" value="1"/>
</dbReference>
<feature type="domain" description="Tail specific protease" evidence="2">
    <location>
        <begin position="212"/>
        <end position="439"/>
    </location>
</feature>
<evidence type="ECO:0000259" key="2">
    <source>
        <dbReference type="SMART" id="SM00245"/>
    </source>
</evidence>
<keyword evidence="4" id="KW-1185">Reference proteome</keyword>
<dbReference type="Gene3D" id="3.90.226.10">
    <property type="entry name" value="2-enoyl-CoA Hydratase, Chain A, domain 1"/>
    <property type="match status" value="1"/>
</dbReference>
<dbReference type="InterPro" id="IPR005151">
    <property type="entry name" value="Tail-specific_protease"/>
</dbReference>
<accession>A0A9X2I8Z4</accession>
<protein>
    <submittedName>
        <fullName evidence="3">S41 family peptidase</fullName>
    </submittedName>
</protein>
<feature type="signal peptide" evidence="1">
    <location>
        <begin position="1"/>
        <end position="19"/>
    </location>
</feature>
<organism evidence="3 4">
    <name type="scientific">Christiangramia oceanisediminis</name>
    <dbReference type="NCBI Taxonomy" id="2920386"/>
    <lineage>
        <taxon>Bacteria</taxon>
        <taxon>Pseudomonadati</taxon>
        <taxon>Bacteroidota</taxon>
        <taxon>Flavobacteriia</taxon>
        <taxon>Flavobacteriales</taxon>
        <taxon>Flavobacteriaceae</taxon>
        <taxon>Christiangramia</taxon>
    </lineage>
</organism>
<gene>
    <name evidence="3" type="ORF">MKO06_08655</name>
</gene>
<dbReference type="InterPro" id="IPR029045">
    <property type="entry name" value="ClpP/crotonase-like_dom_sf"/>
</dbReference>
<dbReference type="GO" id="GO:0006508">
    <property type="term" value="P:proteolysis"/>
    <property type="evidence" value="ECO:0007669"/>
    <property type="project" value="InterPro"/>
</dbReference>
<evidence type="ECO:0000313" key="3">
    <source>
        <dbReference type="EMBL" id="MCP9199974.1"/>
    </source>
</evidence>
<dbReference type="SUPFAM" id="SSF52096">
    <property type="entry name" value="ClpP/crotonase"/>
    <property type="match status" value="1"/>
</dbReference>
<name>A0A9X2I8Z4_9FLAO</name>
<keyword evidence="1" id="KW-0732">Signal</keyword>
<evidence type="ECO:0000256" key="1">
    <source>
        <dbReference type="SAM" id="SignalP"/>
    </source>
</evidence>
<feature type="chain" id="PRO_5040850019" evidence="1">
    <location>
        <begin position="20"/>
        <end position="460"/>
    </location>
</feature>
<dbReference type="RefSeq" id="WP_241551785.1">
    <property type="nucleotide sequence ID" value="NZ_JANCNS010000002.1"/>
</dbReference>
<evidence type="ECO:0000313" key="4">
    <source>
        <dbReference type="Proteomes" id="UP001155280"/>
    </source>
</evidence>
<dbReference type="Pfam" id="PF03572">
    <property type="entry name" value="Peptidase_S41"/>
    <property type="match status" value="1"/>
</dbReference>
<sequence length="460" mass="52349">MKGILILACSFLLSAQAISQSKSMFSNSEVQDDLDFLYNSLIDAHYNVFAYTSEDEFKSTYQTIKKSIQKDSLNLLQATSYLQQLTAAVKNGHTAIEFPGQAYAEFVYNGGKVFPLELAFENRKALVRKNWSSNANIQPGQEVLSINDRSIKDVVDSISKQISAERSYFTQVKIEMYSFPRYYWQVFGEQENFSIEISENKDVDSYTLEAIKALDEYEMKRKEVMNAKMKLDFLSEAAYLNPGNFGGDEKIYQIFIDSAFTEINNRKTENLIIDLRNNMGGDNSFSDYLVSYFADKPFQWNSSFTLKTSKFLKENVRKTRDTTNPFWKEALEHADGEIYDYAFDSYQPQPASRRFEGKVYVLVNRQSHSQSAVTAAQIQDYDFGTIVGEETGDYPSLYASIFGFELPNTGINVSVSKGYMVRVNGSTAEEGVIPDIPIRDHLLDENDEILNILLGKLEAD</sequence>
<reference evidence="3" key="1">
    <citation type="submission" date="2022-07" db="EMBL/GenBank/DDBJ databases">
        <title>Gramela sediminis sp. nov., isolated from deep-sea sediment of the Indian Ocean.</title>
        <authorList>
            <person name="Shi H."/>
        </authorList>
    </citation>
    <scope>NUCLEOTIDE SEQUENCE</scope>
    <source>
        <strain evidence="3">GC03-9</strain>
    </source>
</reference>
<dbReference type="AlphaFoldDB" id="A0A9X2I8Z4"/>